<keyword evidence="1" id="KW-1133">Transmembrane helix</keyword>
<dbReference type="Proteomes" id="UP000790347">
    <property type="component" value="Unassembled WGS sequence"/>
</dbReference>
<keyword evidence="1" id="KW-0812">Transmembrane</keyword>
<comment type="caution">
    <text evidence="2">The sequence shown here is derived from an EMBL/GenBank/DDBJ whole genome shotgun (WGS) entry which is preliminary data.</text>
</comment>
<evidence type="ECO:0000313" key="3">
    <source>
        <dbReference type="Proteomes" id="UP000790347"/>
    </source>
</evidence>
<reference evidence="2" key="2">
    <citation type="journal article" date="2022" name="Res Sq">
        <title>Comparative Genomics Reveals Insights into the Divergent Evolution of Astigmatic Mites and Household Pest Adaptations.</title>
        <authorList>
            <person name="Xiong Q."/>
            <person name="Wan A.T.-Y."/>
            <person name="Liu X.-Y."/>
            <person name="Fung C.S.-H."/>
            <person name="Xiao X."/>
            <person name="Malainual N."/>
            <person name="Hou J."/>
            <person name="Wang L."/>
            <person name="Wang M."/>
            <person name="Yang K."/>
            <person name="Cui Y."/>
            <person name="Leung E."/>
            <person name="Nong W."/>
            <person name="Shin S.-K."/>
            <person name="Au S."/>
            <person name="Jeong K.Y."/>
            <person name="Chew F.T."/>
            <person name="Hui J."/>
            <person name="Leung T.F."/>
            <person name="Tungtrongchitr A."/>
            <person name="Zhong N."/>
            <person name="Liu Z."/>
            <person name="Tsui S."/>
        </authorList>
    </citation>
    <scope>NUCLEOTIDE SEQUENCE</scope>
    <source>
        <strain evidence="2">Derf</strain>
        <tissue evidence="2">Whole organism</tissue>
    </source>
</reference>
<keyword evidence="3" id="KW-1185">Reference proteome</keyword>
<dbReference type="AlphaFoldDB" id="A0A922LA09"/>
<sequence>MTLSDEITFVHFLSFLSYCLYIFHTASNHYEKLIGNVDYLNLYKCKESVILLIDGHKMSVTVNFKLSLVNKTYWHQFYDPIIHR</sequence>
<dbReference type="EMBL" id="ASGP02000001">
    <property type="protein sequence ID" value="KAH9528941.1"/>
    <property type="molecule type" value="Genomic_DNA"/>
</dbReference>
<feature type="transmembrane region" description="Helical" evidence="1">
    <location>
        <begin position="6"/>
        <end position="23"/>
    </location>
</feature>
<evidence type="ECO:0000313" key="2">
    <source>
        <dbReference type="EMBL" id="KAH9528941.1"/>
    </source>
</evidence>
<name>A0A922LA09_DERFA</name>
<proteinExistence type="predicted"/>
<gene>
    <name evidence="2" type="ORF">DERF_002849</name>
</gene>
<organism evidence="2 3">
    <name type="scientific">Dermatophagoides farinae</name>
    <name type="common">American house dust mite</name>
    <dbReference type="NCBI Taxonomy" id="6954"/>
    <lineage>
        <taxon>Eukaryota</taxon>
        <taxon>Metazoa</taxon>
        <taxon>Ecdysozoa</taxon>
        <taxon>Arthropoda</taxon>
        <taxon>Chelicerata</taxon>
        <taxon>Arachnida</taxon>
        <taxon>Acari</taxon>
        <taxon>Acariformes</taxon>
        <taxon>Sarcoptiformes</taxon>
        <taxon>Astigmata</taxon>
        <taxon>Psoroptidia</taxon>
        <taxon>Analgoidea</taxon>
        <taxon>Pyroglyphidae</taxon>
        <taxon>Dermatophagoidinae</taxon>
        <taxon>Dermatophagoides</taxon>
    </lineage>
</organism>
<protein>
    <submittedName>
        <fullName evidence="2">Uncharacterized protein</fullName>
    </submittedName>
</protein>
<keyword evidence="1" id="KW-0472">Membrane</keyword>
<reference evidence="2" key="1">
    <citation type="submission" date="2013-05" db="EMBL/GenBank/DDBJ databases">
        <authorList>
            <person name="Yim A.K.Y."/>
            <person name="Chan T.F."/>
            <person name="Ji K.M."/>
            <person name="Liu X.Y."/>
            <person name="Zhou J.W."/>
            <person name="Li R.Q."/>
            <person name="Yang K.Y."/>
            <person name="Li J."/>
            <person name="Li M."/>
            <person name="Law P.T.W."/>
            <person name="Wu Y.L."/>
            <person name="Cai Z.L."/>
            <person name="Qin H."/>
            <person name="Bao Y."/>
            <person name="Leung R.K.K."/>
            <person name="Ng P.K.S."/>
            <person name="Zou J."/>
            <person name="Zhong X.J."/>
            <person name="Ran P.X."/>
            <person name="Zhong N.S."/>
            <person name="Liu Z.G."/>
            <person name="Tsui S.K.W."/>
        </authorList>
    </citation>
    <scope>NUCLEOTIDE SEQUENCE</scope>
    <source>
        <strain evidence="2">Derf</strain>
        <tissue evidence="2">Whole organism</tissue>
    </source>
</reference>
<accession>A0A922LA09</accession>
<evidence type="ECO:0000256" key="1">
    <source>
        <dbReference type="SAM" id="Phobius"/>
    </source>
</evidence>